<dbReference type="CDD" id="cd03244">
    <property type="entry name" value="ABCC_MRP_domain2"/>
    <property type="match status" value="1"/>
</dbReference>
<feature type="domain" description="ABC transmembrane type-1" evidence="13">
    <location>
        <begin position="93"/>
        <end position="374"/>
    </location>
</feature>
<dbReference type="FunFam" id="3.40.50.300:FF:000163">
    <property type="entry name" value="Multidrug resistance-associated protein member 4"/>
    <property type="match status" value="1"/>
</dbReference>
<feature type="transmembrane region" description="Helical" evidence="10">
    <location>
        <begin position="852"/>
        <end position="872"/>
    </location>
</feature>
<dbReference type="Proteomes" id="UP000694845">
    <property type="component" value="Unplaced"/>
</dbReference>
<dbReference type="InterPro" id="IPR017871">
    <property type="entry name" value="ABC_transporter-like_CS"/>
</dbReference>
<dbReference type="GO" id="GO:0005524">
    <property type="term" value="F:ATP binding"/>
    <property type="evidence" value="ECO:0007669"/>
    <property type="project" value="UniProtKB-KW"/>
</dbReference>
<dbReference type="RefSeq" id="XP_022085078.1">
    <property type="nucleotide sequence ID" value="XM_022229386.1"/>
</dbReference>
<dbReference type="Gene3D" id="1.20.1560.10">
    <property type="entry name" value="ABC transporter type 1, transmembrane domain"/>
    <property type="match status" value="2"/>
</dbReference>
<evidence type="ECO:0000256" key="2">
    <source>
        <dbReference type="ARBA" id="ARBA00009726"/>
    </source>
</evidence>
<evidence type="ECO:0000313" key="16">
    <source>
        <dbReference type="RefSeq" id="XP_022085079.1"/>
    </source>
</evidence>
<dbReference type="InterPro" id="IPR050173">
    <property type="entry name" value="ABC_transporter_C-like"/>
</dbReference>
<dbReference type="PROSITE" id="PS50929">
    <property type="entry name" value="ABC_TM1F"/>
    <property type="match status" value="2"/>
</dbReference>
<reference evidence="15 16" key="1">
    <citation type="submission" date="2025-04" db="UniProtKB">
        <authorList>
            <consortium name="RefSeq"/>
        </authorList>
    </citation>
    <scope>IDENTIFICATION</scope>
</reference>
<feature type="region of interest" description="Disordered" evidence="9">
    <location>
        <begin position="632"/>
        <end position="659"/>
    </location>
</feature>
<dbReference type="SUPFAM" id="SSF50156">
    <property type="entry name" value="PDZ domain-like"/>
    <property type="match status" value="1"/>
</dbReference>
<dbReference type="Pfam" id="PF00595">
    <property type="entry name" value="PDZ"/>
    <property type="match status" value="1"/>
</dbReference>
<accession>A0A8B7XW34</accession>
<evidence type="ECO:0000256" key="4">
    <source>
        <dbReference type="ARBA" id="ARBA00022692"/>
    </source>
</evidence>
<dbReference type="Gene3D" id="2.30.42.10">
    <property type="match status" value="1"/>
</dbReference>
<evidence type="ECO:0000259" key="12">
    <source>
        <dbReference type="PROSITE" id="PS50893"/>
    </source>
</evidence>
<feature type="domain" description="ABC transmembrane type-1" evidence="13">
    <location>
        <begin position="714"/>
        <end position="1021"/>
    </location>
</feature>
<feature type="transmembrane region" description="Helical" evidence="10">
    <location>
        <begin position="211"/>
        <end position="230"/>
    </location>
</feature>
<proteinExistence type="inferred from homology"/>
<dbReference type="SMART" id="SM00228">
    <property type="entry name" value="PDZ"/>
    <property type="match status" value="1"/>
</dbReference>
<dbReference type="FunFam" id="3.40.50.300:FF:003144">
    <property type="entry name" value="Putative multidrug resistance-associated protein lethal(2)03659-like Protein"/>
    <property type="match status" value="1"/>
</dbReference>
<keyword evidence="4 10" id="KW-0812">Transmembrane</keyword>
<feature type="compositionally biased region" description="Acidic residues" evidence="9">
    <location>
        <begin position="632"/>
        <end position="650"/>
    </location>
</feature>
<gene>
    <name evidence="15 16" type="primary">LOC110976274</name>
</gene>
<dbReference type="PROSITE" id="PS50893">
    <property type="entry name" value="ABC_TRANSPORTER_2"/>
    <property type="match status" value="2"/>
</dbReference>
<dbReference type="InterPro" id="IPR003439">
    <property type="entry name" value="ABC_transporter-like_ATP-bd"/>
</dbReference>
<feature type="domain" description="PDZ" evidence="11">
    <location>
        <begin position="1365"/>
        <end position="1448"/>
    </location>
</feature>
<evidence type="ECO:0000256" key="8">
    <source>
        <dbReference type="ARBA" id="ARBA00023136"/>
    </source>
</evidence>
<evidence type="ECO:0000256" key="6">
    <source>
        <dbReference type="ARBA" id="ARBA00022840"/>
    </source>
</evidence>
<keyword evidence="3" id="KW-0813">Transport</keyword>
<dbReference type="GeneID" id="110976274"/>
<feature type="transmembrane region" description="Helical" evidence="10">
    <location>
        <begin position="878"/>
        <end position="898"/>
    </location>
</feature>
<evidence type="ECO:0000259" key="13">
    <source>
        <dbReference type="PROSITE" id="PS50929"/>
    </source>
</evidence>
<dbReference type="Pfam" id="PF00005">
    <property type="entry name" value="ABC_tran"/>
    <property type="match status" value="2"/>
</dbReference>
<evidence type="ECO:0000313" key="15">
    <source>
        <dbReference type="RefSeq" id="XP_022085078.1"/>
    </source>
</evidence>
<evidence type="ECO:0000259" key="11">
    <source>
        <dbReference type="PROSITE" id="PS50106"/>
    </source>
</evidence>
<keyword evidence="6" id="KW-0067">ATP-binding</keyword>
<dbReference type="SUPFAM" id="SSF52540">
    <property type="entry name" value="P-loop containing nucleoside triphosphate hydrolases"/>
    <property type="match status" value="2"/>
</dbReference>
<feature type="compositionally biased region" description="Polar residues" evidence="9">
    <location>
        <begin position="1499"/>
        <end position="1509"/>
    </location>
</feature>
<sequence length="1557" mass="174531">MDGSAVKVKRNPYLSANPLSKLFFMWIGPLFSLANKQKKLSPDDLDNVLPSDESQHLGDKLEREWMKELQKEKFGKKANLNHALIRTFGWSYAFFGIFAIIEQAVRLTQPFILGRFIDYFSPLMEVQDWEAYVYAGGVTLCALTLMLVHSPFFFGLQRLALKIRVSLCTLIYRKILRLDNISTRQSSSGQVNNLMTNDVNRFDMAMISLHYLWLSPLQALAVLGLLWLEIGWACLPGYALLVILLPIQAGMSKLFSTLRRKTAAHTDKRVGVMTEIIDAMRVIKMYAWENPFSDLIQKIRKAEIRKIIQASYPMGINMVLSIYGNRLLDVCMIVTYALTAPRIYVSTVFVVVSYCATMRSSFFRFFLRAVQLRSECLVSVKRIQKFLLLNEISPPSVGPSDQHHDNPGIHVQDLMGSWDDNLDNPSLSNVNFEVSEGELLAVVGPVGSGKSSLLMALLKELPTVSGNVNIDGRLAYASQEPWNFSGTIRQNITFGKEFKQRKYDRIIEVCALTKDIKDFPNGDLTIIGERGVTLSGGQKARVNLARALYDDADVYLLDDPLSAVDSEVGRHIFDKCVMEYLANKPRILVTHQLQFLSTADKILVLKEGHMEAVGPLSELHEKGIDFASLMQQDDEEEEEIEEDEDVDGDEEHPGLRKRRSTILSIRSQKSVKDEKSSATTAKAFKEEQSKKGDITLSVYYKFFKSGANFLMMTLLLVVFLGTQTVYILADLWLAFWTEEEEKKQAMNLTTMDPSNVQDDDNPGGSDSLLNFNLDLTTAQSAYVYACFIGLLFLLAIFRSVLCFSIMIKSSRNLHNRMFNAIIRSPISFFDTNPAGRILNRFTKDIGLMDDQLPLTFFDFLQLSLLILGVIIVTCIANYYVLILLVPLAIVFVILRRYALAASRAIKRLDGVTRSPVFSHTTTSFQGLSTIRAYNKQVQFVQDFNRYQDQHSEAWFAYLAANRWFGLRLDIIVVIFTAGICFVSVPLKETIDAGLIAVILSNTLSLTSVFQFVVRQSALVENQMTSVERTIEYTKLEPEAPLTNRKTEPPPTWPQFGAFTFNSLSLNYSTEGPRVLKNITCNIMAKEKVGIVGRTGAGKSSLITALFRLAEPSGVIMLDGITTSDLGLHDLRKKLSIIPQDPVLFTGSLRYNLDPFNQYPDIDLWNALEDVQLRSAVQDSVEKLNMEVGESGSNFSVGQRQLICLARAILRQNRVLIMDEATANVDPRTDALIQKTIRTKFQNCTVLTIAHRLHTIIDSDRMMVLDAGELIEFDQPYALLQRSDSMLSKLVEQMGKAESASLMEVACQHFKQRRVTGVNNVSFASPEELTVEGYQQQLQRWGMSNLTTAARTQSVGIQTEPFAYHTVLLPRTSDGFGFSLAGSTDNPYMPVFVVQVIEDSPASFPNALQVGDEIMAINGHDRDMLTYADICQMVKESKERVQLLVKRRSNAKVTTTSFTKETPKEKEMSLKDKQGRKLSPSSKRKPSPTQENMEQAIDDSASSGTSSMVFTNEGFEDTPLSAIGESISKTNEGASSSDVEVRGSMSSSSSDDTVDTKL</sequence>
<evidence type="ECO:0000256" key="9">
    <source>
        <dbReference type="SAM" id="MobiDB-lite"/>
    </source>
</evidence>
<dbReference type="PROSITE" id="PS00211">
    <property type="entry name" value="ABC_TRANSPORTER_1"/>
    <property type="match status" value="2"/>
</dbReference>
<feature type="domain" description="ABC transporter" evidence="12">
    <location>
        <begin position="1060"/>
        <end position="1291"/>
    </location>
</feature>
<comment type="similarity">
    <text evidence="2">Belongs to the ABC transporter superfamily. ABCC family. Conjugate transporter (TC 3.A.1.208) subfamily.</text>
</comment>
<evidence type="ECO:0000256" key="7">
    <source>
        <dbReference type="ARBA" id="ARBA00022989"/>
    </source>
</evidence>
<evidence type="ECO:0000256" key="3">
    <source>
        <dbReference type="ARBA" id="ARBA00022448"/>
    </source>
</evidence>
<dbReference type="InterPro" id="IPR036640">
    <property type="entry name" value="ABC1_TM_sf"/>
</dbReference>
<dbReference type="InterPro" id="IPR003593">
    <property type="entry name" value="AAA+_ATPase"/>
</dbReference>
<evidence type="ECO:0000256" key="10">
    <source>
        <dbReference type="SAM" id="Phobius"/>
    </source>
</evidence>
<feature type="compositionally biased region" description="Low complexity" evidence="9">
    <location>
        <begin position="1534"/>
        <end position="1550"/>
    </location>
</feature>
<feature type="transmembrane region" description="Helical" evidence="10">
    <location>
        <begin position="131"/>
        <end position="154"/>
    </location>
</feature>
<feature type="transmembrane region" description="Helical" evidence="10">
    <location>
        <begin position="781"/>
        <end position="807"/>
    </location>
</feature>
<feature type="transmembrane region" description="Helical" evidence="10">
    <location>
        <begin position="709"/>
        <end position="729"/>
    </location>
</feature>
<dbReference type="SMART" id="SM00382">
    <property type="entry name" value="AAA"/>
    <property type="match status" value="2"/>
</dbReference>
<protein>
    <submittedName>
        <fullName evidence="15 16">Multidrug resistance-associated protein 4-like</fullName>
    </submittedName>
</protein>
<dbReference type="Pfam" id="PF00664">
    <property type="entry name" value="ABC_membrane"/>
    <property type="match status" value="2"/>
</dbReference>
<feature type="transmembrane region" description="Helical" evidence="10">
    <location>
        <begin position="236"/>
        <end position="255"/>
    </location>
</feature>
<organism evidence="14 15">
    <name type="scientific">Acanthaster planci</name>
    <name type="common">Crown-of-thorns starfish</name>
    <dbReference type="NCBI Taxonomy" id="133434"/>
    <lineage>
        <taxon>Eukaryota</taxon>
        <taxon>Metazoa</taxon>
        <taxon>Echinodermata</taxon>
        <taxon>Eleutherozoa</taxon>
        <taxon>Asterozoa</taxon>
        <taxon>Asteroidea</taxon>
        <taxon>Valvatacea</taxon>
        <taxon>Valvatida</taxon>
        <taxon>Acanthasteridae</taxon>
        <taxon>Acanthaster</taxon>
    </lineage>
</organism>
<keyword evidence="8 10" id="KW-0472">Membrane</keyword>
<dbReference type="InterPro" id="IPR011527">
    <property type="entry name" value="ABC1_TM_dom"/>
</dbReference>
<dbReference type="SUPFAM" id="SSF90123">
    <property type="entry name" value="ABC transporter transmembrane region"/>
    <property type="match status" value="2"/>
</dbReference>
<dbReference type="InterPro" id="IPR027417">
    <property type="entry name" value="P-loop_NTPase"/>
</dbReference>
<dbReference type="InterPro" id="IPR001478">
    <property type="entry name" value="PDZ"/>
</dbReference>
<evidence type="ECO:0000256" key="5">
    <source>
        <dbReference type="ARBA" id="ARBA00022741"/>
    </source>
</evidence>
<dbReference type="GO" id="GO:0016887">
    <property type="term" value="F:ATP hydrolysis activity"/>
    <property type="evidence" value="ECO:0007669"/>
    <property type="project" value="InterPro"/>
</dbReference>
<keyword evidence="7 10" id="KW-1133">Transmembrane helix</keyword>
<feature type="compositionally biased region" description="Basic and acidic residues" evidence="9">
    <location>
        <begin position="1460"/>
        <end position="1474"/>
    </location>
</feature>
<dbReference type="FunFam" id="1.20.1560.10:FF:000014">
    <property type="entry name" value="Multidrug resistance-associated protein member 4"/>
    <property type="match status" value="1"/>
</dbReference>
<dbReference type="Gene3D" id="3.40.50.300">
    <property type="entry name" value="P-loop containing nucleotide triphosphate hydrolases"/>
    <property type="match status" value="2"/>
</dbReference>
<dbReference type="PROSITE" id="PS50106">
    <property type="entry name" value="PDZ"/>
    <property type="match status" value="1"/>
</dbReference>
<dbReference type="FunFam" id="1.20.1560.10:FF:000026">
    <property type="entry name" value="Multidrug resistance-associated protein lethal(2)03659"/>
    <property type="match status" value="1"/>
</dbReference>
<dbReference type="PANTHER" id="PTHR24223:SF456">
    <property type="entry name" value="MULTIDRUG RESISTANCE-ASSOCIATED PROTEIN LETHAL(2)03659"/>
    <property type="match status" value="1"/>
</dbReference>
<feature type="transmembrane region" description="Helical" evidence="10">
    <location>
        <begin position="83"/>
        <end position="101"/>
    </location>
</feature>
<name>A0A8B7XW34_ACAPL</name>
<keyword evidence="5" id="KW-0547">Nucleotide-binding</keyword>
<dbReference type="OMA" id="MALFCTM"/>
<comment type="subcellular location">
    <subcellularLocation>
        <location evidence="1">Membrane</location>
        <topology evidence="1">Multi-pass membrane protein</topology>
    </subcellularLocation>
</comment>
<feature type="domain" description="ABC transporter" evidence="12">
    <location>
        <begin position="409"/>
        <end position="632"/>
    </location>
</feature>
<feature type="transmembrane region" description="Helical" evidence="10">
    <location>
        <begin position="343"/>
        <end position="367"/>
    </location>
</feature>
<dbReference type="OrthoDB" id="6500128at2759"/>
<dbReference type="CDD" id="cd03250">
    <property type="entry name" value="ABCC_MRP_domain1"/>
    <property type="match status" value="1"/>
</dbReference>
<evidence type="ECO:0000313" key="14">
    <source>
        <dbReference type="Proteomes" id="UP000694845"/>
    </source>
</evidence>
<feature type="region of interest" description="Disordered" evidence="9">
    <location>
        <begin position="1454"/>
        <end position="1557"/>
    </location>
</feature>
<dbReference type="KEGG" id="aplc:110976274"/>
<keyword evidence="14" id="KW-1185">Reference proteome</keyword>
<dbReference type="PANTHER" id="PTHR24223">
    <property type="entry name" value="ATP-BINDING CASSETTE SUB-FAMILY C"/>
    <property type="match status" value="1"/>
</dbReference>
<dbReference type="GO" id="GO:0140359">
    <property type="term" value="F:ABC-type transporter activity"/>
    <property type="evidence" value="ECO:0007669"/>
    <property type="project" value="InterPro"/>
</dbReference>
<dbReference type="GO" id="GO:0005886">
    <property type="term" value="C:plasma membrane"/>
    <property type="evidence" value="ECO:0007669"/>
    <property type="project" value="TreeGrafter"/>
</dbReference>
<dbReference type="InterPro" id="IPR036034">
    <property type="entry name" value="PDZ_sf"/>
</dbReference>
<evidence type="ECO:0000256" key="1">
    <source>
        <dbReference type="ARBA" id="ARBA00004141"/>
    </source>
</evidence>
<feature type="transmembrane region" description="Helical" evidence="10">
    <location>
        <begin position="968"/>
        <end position="986"/>
    </location>
</feature>
<dbReference type="RefSeq" id="XP_022085079.1">
    <property type="nucleotide sequence ID" value="XM_022229387.1"/>
</dbReference>